<dbReference type="GO" id="GO:0045503">
    <property type="term" value="F:dynein light chain binding"/>
    <property type="evidence" value="ECO:0007669"/>
    <property type="project" value="InterPro"/>
</dbReference>
<proteinExistence type="predicted"/>
<dbReference type="SMART" id="SM00320">
    <property type="entry name" value="WD40"/>
    <property type="match status" value="3"/>
</dbReference>
<reference evidence="2" key="1">
    <citation type="journal article" date="2024" name="Gigascience">
        <title>Chromosome-level genome of the poultry shaft louse Menopon gallinae provides insight into the host-switching and adaptive evolution of parasitic lice.</title>
        <authorList>
            <person name="Xu Y."/>
            <person name="Ma L."/>
            <person name="Liu S."/>
            <person name="Liang Y."/>
            <person name="Liu Q."/>
            <person name="He Z."/>
            <person name="Tian L."/>
            <person name="Duan Y."/>
            <person name="Cai W."/>
            <person name="Li H."/>
            <person name="Song F."/>
        </authorList>
    </citation>
    <scope>NUCLEOTIDE SEQUENCE</scope>
    <source>
        <strain evidence="2">Cailab_2023a</strain>
    </source>
</reference>
<dbReference type="GO" id="GO:0045504">
    <property type="term" value="F:dynein heavy chain binding"/>
    <property type="evidence" value="ECO:0007669"/>
    <property type="project" value="InterPro"/>
</dbReference>
<feature type="compositionally biased region" description="Basic and acidic residues" evidence="1">
    <location>
        <begin position="17"/>
        <end position="28"/>
    </location>
</feature>
<dbReference type="SUPFAM" id="SSF50978">
    <property type="entry name" value="WD40 repeat-like"/>
    <property type="match status" value="1"/>
</dbReference>
<dbReference type="EMBL" id="JARGDH010000004">
    <property type="protein sequence ID" value="KAL0269389.1"/>
    <property type="molecule type" value="Genomic_DNA"/>
</dbReference>
<dbReference type="GO" id="GO:0005929">
    <property type="term" value="C:cilium"/>
    <property type="evidence" value="ECO:0007669"/>
    <property type="project" value="GOC"/>
</dbReference>
<dbReference type="InterPro" id="IPR042505">
    <property type="entry name" value="DYNC2I1"/>
</dbReference>
<feature type="compositionally biased region" description="Acidic residues" evidence="1">
    <location>
        <begin position="120"/>
        <end position="150"/>
    </location>
</feature>
<feature type="compositionally biased region" description="Basic and acidic residues" evidence="1">
    <location>
        <begin position="95"/>
        <end position="119"/>
    </location>
</feature>
<dbReference type="AlphaFoldDB" id="A0AAW2HHT5"/>
<dbReference type="InterPro" id="IPR036322">
    <property type="entry name" value="WD40_repeat_dom_sf"/>
</dbReference>
<dbReference type="Gene3D" id="2.130.10.10">
    <property type="entry name" value="YVTN repeat-like/Quinoprotein amine dehydrogenase"/>
    <property type="match status" value="2"/>
</dbReference>
<dbReference type="Pfam" id="PF00400">
    <property type="entry name" value="WD40"/>
    <property type="match status" value="1"/>
</dbReference>
<feature type="compositionally biased region" description="Basic and acidic residues" evidence="1">
    <location>
        <begin position="36"/>
        <end position="80"/>
    </location>
</feature>
<dbReference type="EMBL" id="JARGDH010000004">
    <property type="protein sequence ID" value="KAL0269388.1"/>
    <property type="molecule type" value="Genomic_DNA"/>
</dbReference>
<protein>
    <recommendedName>
        <fullName evidence="3">WD repeat-containing protein 60</fullName>
    </recommendedName>
</protein>
<dbReference type="EMBL" id="JARGDH010000004">
    <property type="protein sequence ID" value="KAL0269391.1"/>
    <property type="molecule type" value="Genomic_DNA"/>
</dbReference>
<name>A0AAW2HHT5_9NEOP</name>
<dbReference type="PANTHER" id="PTHR16022">
    <property type="entry name" value="WD REPEAT DOMAIN 60"/>
    <property type="match status" value="1"/>
</dbReference>
<feature type="region of interest" description="Disordered" evidence="1">
    <location>
        <begin position="1"/>
        <end position="169"/>
    </location>
</feature>
<gene>
    <name evidence="2" type="ORF">PYX00_007142</name>
</gene>
<evidence type="ECO:0000313" key="2">
    <source>
        <dbReference type="EMBL" id="KAL0269390.1"/>
    </source>
</evidence>
<feature type="compositionally biased region" description="Basic and acidic residues" evidence="1">
    <location>
        <begin position="1"/>
        <end position="10"/>
    </location>
</feature>
<comment type="caution">
    <text evidence="2">The sequence shown here is derived from an EMBL/GenBank/DDBJ whole genome shotgun (WGS) entry which is preliminary data.</text>
</comment>
<dbReference type="PANTHER" id="PTHR16022:SF0">
    <property type="entry name" value="CYTOPLASMIC DYNEIN 2 INTERMEDIATE CHAIN 1"/>
    <property type="match status" value="1"/>
</dbReference>
<dbReference type="GO" id="GO:0042073">
    <property type="term" value="P:intraciliary transport"/>
    <property type="evidence" value="ECO:0007669"/>
    <property type="project" value="InterPro"/>
</dbReference>
<sequence length="772" mass="87483">MPVHREKETTSRQPRTTRRETSITRTSERPIITQTKVDRKAKISDGPKPESKRREATNVREDRTKKAEAKQSKSKLESQRLRTRTRTLSPTEVKQLTKERISKEIVKAQTNKENEPGSDHEDENVEEEYEDDFEDYESDFEEESGNEEEVASSSSEPVAEDTPEPIRPKVIDREMEEVIMAMKMENEIARSRRNTPEIPKESVDSDILDFSKFRRKSKINEAAEKSRRRGRDLLSMITLDAISYSFLEIPSVPYEVYMKIYGKSDTKQVSVQTNEDDLDEETQTDFIETCNKWVQKPPGVSRLKYRLTKEERLGVGSDRSKDSEPVVINTKGLNEFLQWATRVVLPVLQKGTYLGVEKFSRQSKDMYFSDGFITLNVSQLSFLKGKSVVNLWCRRNEINTLLSVHTDLRESFGESAICVWNTNDLSKPLKVLKASNRVTSVCSVPQGLVFAGLSDGTVCLWDLKESSDVHKTQEGIIHQSPTYTTAQLPSGHVSSVTSIHVIEETQEIHSRDFTPIQLSTLEEKGVIIIWSVVLGQTITPEEDLGLAHWGKIKLVKSSAFSVIPALGKDLPLYVTCNDLALEQSEDVEMYVTNSLGTVTHVSKYGTAMKPKSYKAGDCVETTCLEICPFNPNYFLAGCKDGTIRLHCRSQEMPLISLNGSTAENDPQASIVSLAWLLVRPFVFFALDSLSRIHIWDLGLSDMYPEVTLTLTKKKICCVSLIQSKNPKHRPHFVLGTADGKIEIHKLKEDYGQRPAVEIHKDVKKFLKYVSIL</sequence>
<dbReference type="InterPro" id="IPR001680">
    <property type="entry name" value="WD40_rpt"/>
</dbReference>
<evidence type="ECO:0008006" key="3">
    <source>
        <dbReference type="Google" id="ProtNLM"/>
    </source>
</evidence>
<dbReference type="GO" id="GO:0005868">
    <property type="term" value="C:cytoplasmic dynein complex"/>
    <property type="evidence" value="ECO:0007669"/>
    <property type="project" value="InterPro"/>
</dbReference>
<organism evidence="2">
    <name type="scientific">Menopon gallinae</name>
    <name type="common">poultry shaft louse</name>
    <dbReference type="NCBI Taxonomy" id="328185"/>
    <lineage>
        <taxon>Eukaryota</taxon>
        <taxon>Metazoa</taxon>
        <taxon>Ecdysozoa</taxon>
        <taxon>Arthropoda</taxon>
        <taxon>Hexapoda</taxon>
        <taxon>Insecta</taxon>
        <taxon>Pterygota</taxon>
        <taxon>Neoptera</taxon>
        <taxon>Paraneoptera</taxon>
        <taxon>Psocodea</taxon>
        <taxon>Troctomorpha</taxon>
        <taxon>Phthiraptera</taxon>
        <taxon>Amblycera</taxon>
        <taxon>Menoponidae</taxon>
        <taxon>Menopon</taxon>
    </lineage>
</organism>
<evidence type="ECO:0000256" key="1">
    <source>
        <dbReference type="SAM" id="MobiDB-lite"/>
    </source>
</evidence>
<dbReference type="EMBL" id="JARGDH010000004">
    <property type="protein sequence ID" value="KAL0269390.1"/>
    <property type="molecule type" value="Genomic_DNA"/>
</dbReference>
<dbReference type="InterPro" id="IPR015943">
    <property type="entry name" value="WD40/YVTN_repeat-like_dom_sf"/>
</dbReference>
<accession>A0AAW2HHT5</accession>